<feature type="domain" description="CCZ1/INTU/HSP4 first Longin" evidence="3">
    <location>
        <begin position="15"/>
        <end position="118"/>
    </location>
</feature>
<dbReference type="GO" id="GO:0016192">
    <property type="term" value="P:vesicle-mediated transport"/>
    <property type="evidence" value="ECO:0007669"/>
    <property type="project" value="InterPro"/>
</dbReference>
<reference evidence="4 5" key="1">
    <citation type="journal article" date="2016" name="BMC Genomics">
        <title>Comparative genomic and transcriptomic analyses of the Fuzhuan brick tea-fermentation fungus Aspergillus cristatus.</title>
        <authorList>
            <person name="Ge Y."/>
            <person name="Wang Y."/>
            <person name="Liu Y."/>
            <person name="Tan Y."/>
            <person name="Ren X."/>
            <person name="Zhang X."/>
            <person name="Hyde K.D."/>
            <person name="Liu Y."/>
            <person name="Liu Z."/>
        </authorList>
    </citation>
    <scope>NUCLEOTIDE SEQUENCE [LARGE SCALE GENOMIC DNA]</scope>
    <source>
        <strain evidence="4 5">GZAAS20.1005</strain>
    </source>
</reference>
<evidence type="ECO:0000313" key="4">
    <source>
        <dbReference type="EMBL" id="ODM23510.1"/>
    </source>
</evidence>
<dbReference type="EMBL" id="JXNT01000001">
    <property type="protein sequence ID" value="ODM23510.1"/>
    <property type="molecule type" value="Genomic_DNA"/>
</dbReference>
<feature type="region of interest" description="Disordered" evidence="2">
    <location>
        <begin position="672"/>
        <end position="696"/>
    </location>
</feature>
<feature type="compositionally biased region" description="Polar residues" evidence="2">
    <location>
        <begin position="348"/>
        <end position="359"/>
    </location>
</feature>
<feature type="compositionally biased region" description="Basic residues" evidence="2">
    <location>
        <begin position="330"/>
        <end position="343"/>
    </location>
</feature>
<comment type="similarity">
    <text evidence="1">Belongs to the CCZ1 family.</text>
</comment>
<feature type="compositionally biased region" description="Polar residues" evidence="2">
    <location>
        <begin position="430"/>
        <end position="447"/>
    </location>
</feature>
<dbReference type="InterPro" id="IPR013176">
    <property type="entry name" value="Ccz1"/>
</dbReference>
<name>A0A1E3BRC5_ASPCR</name>
<dbReference type="OrthoDB" id="240546at2759"/>
<accession>A0A1E3BRC5</accession>
<dbReference type="Pfam" id="PF19031">
    <property type="entry name" value="Intu_longin_1"/>
    <property type="match status" value="1"/>
</dbReference>
<feature type="region of interest" description="Disordered" evidence="2">
    <location>
        <begin position="323"/>
        <end position="408"/>
    </location>
</feature>
<proteinExistence type="inferred from homology"/>
<dbReference type="PANTHER" id="PTHR13056">
    <property type="entry name" value="VACUOLAR FUSION PROTEIN CCZ1 HOMOLOG-RELATED"/>
    <property type="match status" value="1"/>
</dbReference>
<evidence type="ECO:0000256" key="2">
    <source>
        <dbReference type="SAM" id="MobiDB-lite"/>
    </source>
</evidence>
<dbReference type="InterPro" id="IPR043987">
    <property type="entry name" value="CCZ1/INTU/HSP4_longin_1"/>
</dbReference>
<sequence length="782" mass="86649">MPESDFASVIPAQLSFLAIYNPLLGPTDETLSDQIVFYTSRSSRLRRTEINAADDGNDDSKDESNDRLRQIGLAQGMVGFAKTFSDGKALDYVETERSRIVLHELEQNWWILASVDLTRIPSDSHNGTSSQRDPTESPSIVYSSRELCPPHLMIQQLRRAHALFLLHHDFTLDGLYERVGRPTFCARLKRFWGKFAWNWEALLNGNPAVDIYDGIKLSAGGELGIGVGEEEWGSGEREVLEDFVSRTDGLVDLIVSRFGDPPTQVEDKAAGDIGPPWLGFGAHPRSSDGVIFSGVGGISRPSVVRISQWVEWIYRYGDSAYGVGEDPTSPRRRKQRRKQRGRLYSKGASISSNARSPSESLDPDRSFSPGIPRPLVVGTPPPPEGRASPQTIKEDSPARSEHQESDWSSLKPETFMKYLTLGYGTSWFSSSPHPPVSTLQQNDSPENAGQEDTKQGAEEETQSKSRVQDLGRFIVGLREGEDPSGHSPESHTESRQNGRIETRITHVHLVGPEQERKGLQAVIYLHQPFIFTFLFHPETPSLSNHTLYDSIRHQLYPLHKTLSISTSSTTAATRISVSDNESATNQQQPVYDLVYDPSNLTIRSSIPNIPDLAAYAVSHPNNKPWSRLESINIHQQLLSTYLDTRARPLEIERTCKTSRGWWIVWVRMSPTETPEPINDPTTPTPTTTTTPPTSSNTAQEAFLVRKASDAQATSHSRGVSMNSGGGGSTSFFRDLGGAPSSFSLPSLTGGEMQADIMGPARLVEGLGMDARRYIERLLSLNR</sequence>
<evidence type="ECO:0000313" key="5">
    <source>
        <dbReference type="Proteomes" id="UP000094569"/>
    </source>
</evidence>
<feature type="region of interest" description="Disordered" evidence="2">
    <location>
        <begin position="430"/>
        <end position="498"/>
    </location>
</feature>
<feature type="compositionally biased region" description="Basic and acidic residues" evidence="2">
    <location>
        <begin position="451"/>
        <end position="469"/>
    </location>
</feature>
<feature type="compositionally biased region" description="Basic and acidic residues" evidence="2">
    <location>
        <begin position="392"/>
        <end position="405"/>
    </location>
</feature>
<dbReference type="VEuPathDB" id="FungiDB:SI65_01099"/>
<feature type="compositionally biased region" description="Polar residues" evidence="2">
    <location>
        <begin position="710"/>
        <end position="722"/>
    </location>
</feature>
<protein>
    <recommendedName>
        <fullName evidence="3">CCZ1/INTU/HSP4 first Longin domain-containing protein</fullName>
    </recommendedName>
</protein>
<dbReference type="AlphaFoldDB" id="A0A1E3BRC5"/>
<evidence type="ECO:0000256" key="1">
    <source>
        <dbReference type="ARBA" id="ARBA00005352"/>
    </source>
</evidence>
<evidence type="ECO:0000259" key="3">
    <source>
        <dbReference type="Pfam" id="PF19031"/>
    </source>
</evidence>
<dbReference type="GO" id="GO:0035658">
    <property type="term" value="C:Mon1-Ccz1 complex"/>
    <property type="evidence" value="ECO:0007669"/>
    <property type="project" value="InterPro"/>
</dbReference>
<organism evidence="4 5">
    <name type="scientific">Aspergillus cristatus</name>
    <name type="common">Chinese Fuzhuan brick tea-fermentation fungus</name>
    <name type="synonym">Eurotium cristatum</name>
    <dbReference type="NCBI Taxonomy" id="573508"/>
    <lineage>
        <taxon>Eukaryota</taxon>
        <taxon>Fungi</taxon>
        <taxon>Dikarya</taxon>
        <taxon>Ascomycota</taxon>
        <taxon>Pezizomycotina</taxon>
        <taxon>Eurotiomycetes</taxon>
        <taxon>Eurotiomycetidae</taxon>
        <taxon>Eurotiales</taxon>
        <taxon>Aspergillaceae</taxon>
        <taxon>Aspergillus</taxon>
        <taxon>Aspergillus subgen. Aspergillus</taxon>
    </lineage>
</organism>
<feature type="region of interest" description="Disordered" evidence="2">
    <location>
        <begin position="706"/>
        <end position="725"/>
    </location>
</feature>
<gene>
    <name evidence="4" type="ORF">SI65_01099</name>
</gene>
<comment type="caution">
    <text evidence="4">The sequence shown here is derived from an EMBL/GenBank/DDBJ whole genome shotgun (WGS) entry which is preliminary data.</text>
</comment>
<dbReference type="STRING" id="573508.A0A1E3BRC5"/>
<dbReference type="Proteomes" id="UP000094569">
    <property type="component" value="Unassembled WGS sequence"/>
</dbReference>
<dbReference type="PANTHER" id="PTHR13056:SF0">
    <property type="entry name" value="VACUOLAR FUSION PROTEIN CCZ1 HOMOLOG-RELATED"/>
    <property type="match status" value="1"/>
</dbReference>
<feature type="compositionally biased region" description="Basic and acidic residues" evidence="2">
    <location>
        <begin position="478"/>
        <end position="498"/>
    </location>
</feature>
<keyword evidence="5" id="KW-1185">Reference proteome</keyword>